<dbReference type="GO" id="GO:0016020">
    <property type="term" value="C:membrane"/>
    <property type="evidence" value="ECO:0007669"/>
    <property type="project" value="InterPro"/>
</dbReference>
<feature type="transmembrane region" description="Helical" evidence="1">
    <location>
        <begin position="74"/>
        <end position="94"/>
    </location>
</feature>
<feature type="transmembrane region" description="Helical" evidence="1">
    <location>
        <begin position="12"/>
        <end position="34"/>
    </location>
</feature>
<dbReference type="OrthoDB" id="283553at2"/>
<dbReference type="RefSeq" id="WP_025746976.1">
    <property type="nucleotide sequence ID" value="NZ_FOXR01000002.1"/>
</dbReference>
<organism evidence="2 3">
    <name type="scientific">Caldicoprobacter faecalis</name>
    <dbReference type="NCBI Taxonomy" id="937334"/>
    <lineage>
        <taxon>Bacteria</taxon>
        <taxon>Bacillati</taxon>
        <taxon>Bacillota</taxon>
        <taxon>Clostridia</taxon>
        <taxon>Caldicoprobacterales</taxon>
        <taxon>Caldicoprobacteraceae</taxon>
        <taxon>Caldicoprobacter</taxon>
    </lineage>
</organism>
<dbReference type="Proteomes" id="UP000198577">
    <property type="component" value="Unassembled WGS sequence"/>
</dbReference>
<sequence>MIYWGIIYVLRGIRWFLNILSWLIVINAFMSWFIDPTHPIRSFVMRVVEPVVSPFRRLTDRLNTSGFPIDFSPLFAYLAIMILQQIIEVVENFLKYRAAFF</sequence>
<protein>
    <submittedName>
        <fullName evidence="2">YggT family protein</fullName>
    </submittedName>
</protein>
<keyword evidence="1" id="KW-1133">Transmembrane helix</keyword>
<evidence type="ECO:0000313" key="3">
    <source>
        <dbReference type="Proteomes" id="UP000198577"/>
    </source>
</evidence>
<gene>
    <name evidence="2" type="ORF">SAMN05444406_102105</name>
</gene>
<reference evidence="2 3" key="1">
    <citation type="submission" date="2016-10" db="EMBL/GenBank/DDBJ databases">
        <authorList>
            <person name="de Groot N.N."/>
        </authorList>
    </citation>
    <scope>NUCLEOTIDE SEQUENCE [LARGE SCALE GENOMIC DNA]</scope>
    <source>
        <strain evidence="2 3">DSM 20678</strain>
    </source>
</reference>
<keyword evidence="3" id="KW-1185">Reference proteome</keyword>
<dbReference type="Pfam" id="PF02325">
    <property type="entry name" value="CCB3_YggT"/>
    <property type="match status" value="1"/>
</dbReference>
<keyword evidence="1" id="KW-0812">Transmembrane</keyword>
<name>A0A1I5SFU0_9FIRM</name>
<proteinExistence type="predicted"/>
<keyword evidence="1" id="KW-0472">Membrane</keyword>
<accession>A0A1I5SFU0</accession>
<dbReference type="AlphaFoldDB" id="A0A1I5SFU0"/>
<evidence type="ECO:0000313" key="2">
    <source>
        <dbReference type="EMBL" id="SFP69206.1"/>
    </source>
</evidence>
<dbReference type="STRING" id="937334.SAMN05444406_102105"/>
<dbReference type="EMBL" id="FOXR01000002">
    <property type="protein sequence ID" value="SFP69206.1"/>
    <property type="molecule type" value="Genomic_DNA"/>
</dbReference>
<evidence type="ECO:0000256" key="1">
    <source>
        <dbReference type="SAM" id="Phobius"/>
    </source>
</evidence>
<dbReference type="InterPro" id="IPR003425">
    <property type="entry name" value="CCB3/YggT"/>
</dbReference>